<dbReference type="EMBL" id="SPOI01000075">
    <property type="protein sequence ID" value="TIB38078.1"/>
    <property type="molecule type" value="Genomic_DNA"/>
</dbReference>
<dbReference type="AlphaFoldDB" id="A0A4T0J6L3"/>
<feature type="region of interest" description="Disordered" evidence="1">
    <location>
        <begin position="179"/>
        <end position="233"/>
    </location>
</feature>
<feature type="region of interest" description="Disordered" evidence="1">
    <location>
        <begin position="251"/>
        <end position="303"/>
    </location>
</feature>
<feature type="compositionally biased region" description="Basic and acidic residues" evidence="1">
    <location>
        <begin position="186"/>
        <end position="212"/>
    </location>
</feature>
<sequence>MSSHSDSHTRKYTPPASTGWIKAGEPSTRPSGGVVRRQRTSPAQLDARIKSSKWTVDRELFSRAMSNTKDKLLSSAADMGGERKGSGKNGKNGKNAKNSVRPQSKIFWNPEEYYRRKEAYAEEKEKEKELEHSHSHSKPPSPSQQQHTHVFDAPSSPSSLAKELTSGGALSQLARMRHAAGLSPVDEEKRAKDRLTTLRERRVELEMRKAMLADDDGEGGNGNASEEHPTDSLQSHLAALATFSKRLNQVTIPSLKRDSNGSRNRNRNRNLSNNTTNNTDNKRRKYTQDMDNHSSLFSPPMRSTTIEDLEADQDQREDEWLFTQNGNNGYRTFTQILTERTPQKSTRGLSNRSSVLVANTPSPRSPSKELRQSKLKVHTPPKDSHAHMPTETSIPTGAIGFPELERAWEGTRPITQNKGLGRGKRDKEKEKQKDTKRQSLISGWITQSQNDELGEEVADDPQKRLWGGLDMDSTDRPNVSLDVDSDCQEEDDYDDIESLDMETPKRNRTAQSLPLEFLHDDSPSSERGVANIFNDTKSQQSISSGSVLPTPQSNIPGLQSLMKSR</sequence>
<feature type="compositionally biased region" description="Basic and acidic residues" evidence="1">
    <location>
        <begin position="112"/>
        <end position="134"/>
    </location>
</feature>
<feature type="compositionally biased region" description="Polar residues" evidence="1">
    <location>
        <begin position="438"/>
        <end position="451"/>
    </location>
</feature>
<dbReference type="Proteomes" id="UP000310689">
    <property type="component" value="Unassembled WGS sequence"/>
</dbReference>
<gene>
    <name evidence="2" type="ORF">E3P86_01848</name>
</gene>
<feature type="region of interest" description="Disordered" evidence="1">
    <location>
        <begin position="338"/>
        <end position="565"/>
    </location>
</feature>
<protein>
    <submittedName>
        <fullName evidence="2">Uncharacterized protein</fullName>
    </submittedName>
</protein>
<feature type="compositionally biased region" description="Basic and acidic residues" evidence="1">
    <location>
        <begin position="423"/>
        <end position="437"/>
    </location>
</feature>
<feature type="region of interest" description="Disordered" evidence="1">
    <location>
        <begin position="1"/>
        <end position="166"/>
    </location>
</feature>
<comment type="caution">
    <text evidence="2">The sequence shown here is derived from an EMBL/GenBank/DDBJ whole genome shotgun (WGS) entry which is preliminary data.</text>
</comment>
<feature type="compositionally biased region" description="Polar residues" evidence="1">
    <location>
        <begin position="293"/>
        <end position="303"/>
    </location>
</feature>
<feature type="compositionally biased region" description="Polar residues" evidence="1">
    <location>
        <begin position="533"/>
        <end position="565"/>
    </location>
</feature>
<name>A0A4T0J6L3_WALIC</name>
<accession>A0A4T0J6L3</accession>
<evidence type="ECO:0000313" key="2">
    <source>
        <dbReference type="EMBL" id="TIB38078.1"/>
    </source>
</evidence>
<evidence type="ECO:0000313" key="3">
    <source>
        <dbReference type="Proteomes" id="UP000310689"/>
    </source>
</evidence>
<feature type="compositionally biased region" description="Low complexity" evidence="1">
    <location>
        <begin position="269"/>
        <end position="279"/>
    </location>
</feature>
<feature type="compositionally biased region" description="Acidic residues" evidence="1">
    <location>
        <begin position="483"/>
        <end position="500"/>
    </location>
</feature>
<proteinExistence type="predicted"/>
<reference evidence="2 3" key="1">
    <citation type="submission" date="2019-03" db="EMBL/GenBank/DDBJ databases">
        <title>Sequencing 23 genomes of Wallemia ichthyophaga.</title>
        <authorList>
            <person name="Gostincar C."/>
        </authorList>
    </citation>
    <scope>NUCLEOTIDE SEQUENCE [LARGE SCALE GENOMIC DNA]</scope>
    <source>
        <strain evidence="2 3">EXF-6200</strain>
    </source>
</reference>
<organism evidence="2 3">
    <name type="scientific">Wallemia ichthyophaga</name>
    <dbReference type="NCBI Taxonomy" id="245174"/>
    <lineage>
        <taxon>Eukaryota</taxon>
        <taxon>Fungi</taxon>
        <taxon>Dikarya</taxon>
        <taxon>Basidiomycota</taxon>
        <taxon>Wallemiomycotina</taxon>
        <taxon>Wallemiomycetes</taxon>
        <taxon>Wallemiales</taxon>
        <taxon>Wallemiaceae</taxon>
        <taxon>Wallemia</taxon>
    </lineage>
</organism>
<feature type="compositionally biased region" description="Polar residues" evidence="1">
    <location>
        <begin position="338"/>
        <end position="362"/>
    </location>
</feature>
<evidence type="ECO:0000256" key="1">
    <source>
        <dbReference type="SAM" id="MobiDB-lite"/>
    </source>
</evidence>